<gene>
    <name evidence="1" type="ORF">JDW19_24930</name>
</gene>
<reference evidence="1" key="1">
    <citation type="submission" date="2020-12" db="EMBL/GenBank/DDBJ databases">
        <title>Paenibacillus polymyxa LMG 27872: a double-edged sword.</title>
        <authorList>
            <person name="Langendries S."/>
            <person name="Garcia Mendez S."/>
            <person name="Beirinckx S."/>
            <person name="Viaene T."/>
            <person name="Baeyen S."/>
            <person name="Goeminne G."/>
            <person name="Willems A."/>
            <person name="Debode J."/>
            <person name="Goormachtig S."/>
        </authorList>
    </citation>
    <scope>NUCLEOTIDE SEQUENCE</scope>
    <source>
        <strain evidence="1">LMG 27872</strain>
    </source>
</reference>
<sequence>MSRVLSFVNCGSFPQFTRTRFSAWPPLTEAAGARPGLFASQRRGRAGQRSEQRQRAAYFFAL</sequence>
<accession>A0A8I1LTG0</accession>
<evidence type="ECO:0000313" key="2">
    <source>
        <dbReference type="Proteomes" id="UP000650605"/>
    </source>
</evidence>
<dbReference type="AlphaFoldDB" id="A0A8I1LTG0"/>
<comment type="caution">
    <text evidence="1">The sequence shown here is derived from an EMBL/GenBank/DDBJ whole genome shotgun (WGS) entry which is preliminary data.</text>
</comment>
<evidence type="ECO:0000313" key="1">
    <source>
        <dbReference type="EMBL" id="MBM0636355.1"/>
    </source>
</evidence>
<protein>
    <submittedName>
        <fullName evidence="1">Uncharacterized protein</fullName>
    </submittedName>
</protein>
<dbReference type="EMBL" id="JAEHFQ010000025">
    <property type="protein sequence ID" value="MBM0636355.1"/>
    <property type="molecule type" value="Genomic_DNA"/>
</dbReference>
<name>A0A8I1LTG0_PAEPO</name>
<proteinExistence type="predicted"/>
<organism evidence="1 2">
    <name type="scientific">Paenibacillus polymyxa</name>
    <name type="common">Bacillus polymyxa</name>
    <dbReference type="NCBI Taxonomy" id="1406"/>
    <lineage>
        <taxon>Bacteria</taxon>
        <taxon>Bacillati</taxon>
        <taxon>Bacillota</taxon>
        <taxon>Bacilli</taxon>
        <taxon>Bacillales</taxon>
        <taxon>Paenibacillaceae</taxon>
        <taxon>Paenibacillus</taxon>
    </lineage>
</organism>
<dbReference type="Proteomes" id="UP000650605">
    <property type="component" value="Unassembled WGS sequence"/>
</dbReference>